<name>A0AAD6TVV7_9AGAR</name>
<dbReference type="EMBL" id="JARJCN010000050">
    <property type="protein sequence ID" value="KAJ7081386.1"/>
    <property type="molecule type" value="Genomic_DNA"/>
</dbReference>
<evidence type="ECO:0000313" key="3">
    <source>
        <dbReference type="Proteomes" id="UP001222325"/>
    </source>
</evidence>
<accession>A0AAD6TVV7</accession>
<proteinExistence type="predicted"/>
<dbReference type="InterPro" id="IPR029063">
    <property type="entry name" value="SAM-dependent_MTases_sf"/>
</dbReference>
<keyword evidence="2" id="KW-0489">Methyltransferase</keyword>
<dbReference type="AlphaFoldDB" id="A0AAD6TVV7"/>
<dbReference type="GO" id="GO:0008168">
    <property type="term" value="F:methyltransferase activity"/>
    <property type="evidence" value="ECO:0007669"/>
    <property type="project" value="UniProtKB-KW"/>
</dbReference>
<dbReference type="PANTHER" id="PTHR12496:SF0">
    <property type="entry name" value="METHYLTRANSFERASE DOMAIN-CONTAINING PROTEIN"/>
    <property type="match status" value="1"/>
</dbReference>
<reference evidence="2" key="1">
    <citation type="submission" date="2023-03" db="EMBL/GenBank/DDBJ databases">
        <title>Massive genome expansion in bonnet fungi (Mycena s.s.) driven by repeated elements and novel gene families across ecological guilds.</title>
        <authorList>
            <consortium name="Lawrence Berkeley National Laboratory"/>
            <person name="Harder C.B."/>
            <person name="Miyauchi S."/>
            <person name="Viragh M."/>
            <person name="Kuo A."/>
            <person name="Thoen E."/>
            <person name="Andreopoulos B."/>
            <person name="Lu D."/>
            <person name="Skrede I."/>
            <person name="Drula E."/>
            <person name="Henrissat B."/>
            <person name="Morin E."/>
            <person name="Kohler A."/>
            <person name="Barry K."/>
            <person name="LaButti K."/>
            <person name="Morin E."/>
            <person name="Salamov A."/>
            <person name="Lipzen A."/>
            <person name="Mereny Z."/>
            <person name="Hegedus B."/>
            <person name="Baldrian P."/>
            <person name="Stursova M."/>
            <person name="Weitz H."/>
            <person name="Taylor A."/>
            <person name="Grigoriev I.V."/>
            <person name="Nagy L.G."/>
            <person name="Martin F."/>
            <person name="Kauserud H."/>
        </authorList>
    </citation>
    <scope>NUCLEOTIDE SEQUENCE</scope>
    <source>
        <strain evidence="2">CBHHK173m</strain>
    </source>
</reference>
<dbReference type="Pfam" id="PF13679">
    <property type="entry name" value="Methyltransf_32"/>
    <property type="match status" value="1"/>
</dbReference>
<dbReference type="InterPro" id="IPR025714">
    <property type="entry name" value="Methyltranfer_dom"/>
</dbReference>
<dbReference type="SUPFAM" id="SSF53335">
    <property type="entry name" value="S-adenosyl-L-methionine-dependent methyltransferases"/>
    <property type="match status" value="1"/>
</dbReference>
<protein>
    <submittedName>
        <fullName evidence="2">Methyltransferase domain-containing protein</fullName>
    </submittedName>
</protein>
<sequence length="502" mass="54229">MNDLDLDAARALLASPLVAALLYTHPNDLAGARVRGAWPFCAAWWAWAADANPDSDSTQHWQPESRWEQLLAYYTAAPDLRQRSDKDKEGDIPAEFRMLIDQVRALALRREPVAIAAAVPPLEISARGMSPKKAHEVTRSVAYIANLLDALGVDPRGVRIVDIGAGQGYLTRALQTHLGTRHLLALDSSEIQTRGAQRWEARTRAPRGITQKTVHITPASLCRAIDEWIHESDSPQAENGLGAGPGAGAAPAPVLLVALHACGSLTPDLLRAFLMQRRAALGSQNHLLWTPVGMIAVGCCYNLLAPQDFPLSEAMAASPPLSLPTSAYHMAAQMPAQWFRTPESRADATLALRKVVWRAVIGARFAKTLAADSDEQAAKDGTGDRPVMRRLGRLNNTAYADWATFARAAGARIGVDFAPGDALDAAEQRLVSELEVLHVLRCIVGPLVESVIIADRAQWVREQLRLDGDGDGADDMRVEVVNLFDQATGSGRNVALVVAPAR</sequence>
<evidence type="ECO:0000259" key="1">
    <source>
        <dbReference type="Pfam" id="PF13679"/>
    </source>
</evidence>
<dbReference type="GO" id="GO:0032259">
    <property type="term" value="P:methylation"/>
    <property type="evidence" value="ECO:0007669"/>
    <property type="project" value="UniProtKB-KW"/>
</dbReference>
<organism evidence="2 3">
    <name type="scientific">Mycena belliarum</name>
    <dbReference type="NCBI Taxonomy" id="1033014"/>
    <lineage>
        <taxon>Eukaryota</taxon>
        <taxon>Fungi</taxon>
        <taxon>Dikarya</taxon>
        <taxon>Basidiomycota</taxon>
        <taxon>Agaricomycotina</taxon>
        <taxon>Agaricomycetes</taxon>
        <taxon>Agaricomycetidae</taxon>
        <taxon>Agaricales</taxon>
        <taxon>Marasmiineae</taxon>
        <taxon>Mycenaceae</taxon>
        <taxon>Mycena</taxon>
    </lineage>
</organism>
<keyword evidence="3" id="KW-1185">Reference proteome</keyword>
<gene>
    <name evidence="2" type="ORF">B0H15DRAFT_854982</name>
</gene>
<dbReference type="InterPro" id="IPR052220">
    <property type="entry name" value="METTL25"/>
</dbReference>
<dbReference type="PANTHER" id="PTHR12496">
    <property type="entry name" value="CGI-41 METHYLTRANSFERASE"/>
    <property type="match status" value="1"/>
</dbReference>
<feature type="domain" description="Methyltransferase" evidence="1">
    <location>
        <begin position="132"/>
        <end position="306"/>
    </location>
</feature>
<dbReference type="Proteomes" id="UP001222325">
    <property type="component" value="Unassembled WGS sequence"/>
</dbReference>
<evidence type="ECO:0000313" key="2">
    <source>
        <dbReference type="EMBL" id="KAJ7081386.1"/>
    </source>
</evidence>
<dbReference type="Gene3D" id="3.40.50.150">
    <property type="entry name" value="Vaccinia Virus protein VP39"/>
    <property type="match status" value="1"/>
</dbReference>
<comment type="caution">
    <text evidence="2">The sequence shown here is derived from an EMBL/GenBank/DDBJ whole genome shotgun (WGS) entry which is preliminary data.</text>
</comment>
<keyword evidence="2" id="KW-0808">Transferase</keyword>